<protein>
    <submittedName>
        <fullName evidence="1">Uncharacterized protein</fullName>
    </submittedName>
</protein>
<reference evidence="1" key="1">
    <citation type="submission" date="2022-11" db="EMBL/GenBank/DDBJ databases">
        <title>Centuries of genome instability and evolution in soft-shell clam transmissible cancer (bioRxiv).</title>
        <authorList>
            <person name="Hart S.F.M."/>
            <person name="Yonemitsu M.A."/>
            <person name="Giersch R.M."/>
            <person name="Beal B.F."/>
            <person name="Arriagada G."/>
            <person name="Davis B.W."/>
            <person name="Ostrander E.A."/>
            <person name="Goff S.P."/>
            <person name="Metzger M.J."/>
        </authorList>
    </citation>
    <scope>NUCLEOTIDE SEQUENCE</scope>
    <source>
        <strain evidence="1">MELC-2E11</strain>
        <tissue evidence="1">Siphon/mantle</tissue>
    </source>
</reference>
<dbReference type="EMBL" id="CP111021">
    <property type="protein sequence ID" value="WAR17495.1"/>
    <property type="molecule type" value="Genomic_DNA"/>
</dbReference>
<accession>A0ABY7F5N1</accession>
<organism evidence="1 2">
    <name type="scientific">Mya arenaria</name>
    <name type="common">Soft-shell clam</name>
    <dbReference type="NCBI Taxonomy" id="6604"/>
    <lineage>
        <taxon>Eukaryota</taxon>
        <taxon>Metazoa</taxon>
        <taxon>Spiralia</taxon>
        <taxon>Lophotrochozoa</taxon>
        <taxon>Mollusca</taxon>
        <taxon>Bivalvia</taxon>
        <taxon>Autobranchia</taxon>
        <taxon>Heteroconchia</taxon>
        <taxon>Euheterodonta</taxon>
        <taxon>Imparidentia</taxon>
        <taxon>Neoheterodontei</taxon>
        <taxon>Myida</taxon>
        <taxon>Myoidea</taxon>
        <taxon>Myidae</taxon>
        <taxon>Mya</taxon>
    </lineage>
</organism>
<gene>
    <name evidence="1" type="ORF">MAR_032089</name>
</gene>
<evidence type="ECO:0000313" key="1">
    <source>
        <dbReference type="EMBL" id="WAR17495.1"/>
    </source>
</evidence>
<keyword evidence="2" id="KW-1185">Reference proteome</keyword>
<name>A0ABY7F5N1_MYAAR</name>
<dbReference type="Proteomes" id="UP001164746">
    <property type="component" value="Chromosome 10"/>
</dbReference>
<sequence>MGSLLAGKAEISYYQLYDEVPSCKRSRKSTKPNVGFQKEIATTPIRDTGACRILNSAKKLRHQ</sequence>
<proteinExistence type="predicted"/>
<evidence type="ECO:0000313" key="2">
    <source>
        <dbReference type="Proteomes" id="UP001164746"/>
    </source>
</evidence>